<dbReference type="GO" id="GO:0004674">
    <property type="term" value="F:protein serine/threonine kinase activity"/>
    <property type="evidence" value="ECO:0007669"/>
    <property type="project" value="UniProtKB-EC"/>
</dbReference>
<dbReference type="WBParaSite" id="HPLM_0001114601-mRNA-1">
    <property type="protein sequence ID" value="HPLM_0001114601-mRNA-1"/>
    <property type="gene ID" value="HPLM_0001114601"/>
</dbReference>
<dbReference type="InterPro" id="IPR008271">
    <property type="entry name" value="Ser/Thr_kinase_AS"/>
</dbReference>
<dbReference type="InterPro" id="IPR050235">
    <property type="entry name" value="CK1_Ser-Thr_kinase"/>
</dbReference>
<dbReference type="SMART" id="SM00220">
    <property type="entry name" value="S_TKc"/>
    <property type="match status" value="1"/>
</dbReference>
<evidence type="ECO:0000259" key="3">
    <source>
        <dbReference type="PROSITE" id="PS50011"/>
    </source>
</evidence>
<name>A0A0N4WJF8_HAEPC</name>
<evidence type="ECO:0000313" key="6">
    <source>
        <dbReference type="WBParaSite" id="HPLM_0001114601-mRNA-1"/>
    </source>
</evidence>
<dbReference type="PROSITE" id="PS00108">
    <property type="entry name" value="PROTEIN_KINASE_ST"/>
    <property type="match status" value="1"/>
</dbReference>
<accession>A0A0N4WJF8</accession>
<feature type="region of interest" description="Disordered" evidence="2">
    <location>
        <begin position="305"/>
        <end position="383"/>
    </location>
</feature>
<feature type="compositionally biased region" description="Basic and acidic residues" evidence="2">
    <location>
        <begin position="333"/>
        <end position="358"/>
    </location>
</feature>
<dbReference type="EC" id="2.7.11.1" evidence="1"/>
<organism evidence="6">
    <name type="scientific">Haemonchus placei</name>
    <name type="common">Barber's pole worm</name>
    <dbReference type="NCBI Taxonomy" id="6290"/>
    <lineage>
        <taxon>Eukaryota</taxon>
        <taxon>Metazoa</taxon>
        <taxon>Ecdysozoa</taxon>
        <taxon>Nematoda</taxon>
        <taxon>Chromadorea</taxon>
        <taxon>Rhabditida</taxon>
        <taxon>Rhabditina</taxon>
        <taxon>Rhabditomorpha</taxon>
        <taxon>Strongyloidea</taxon>
        <taxon>Trichostrongylidae</taxon>
        <taxon>Haemonchus</taxon>
    </lineage>
</organism>
<dbReference type="SUPFAM" id="SSF56112">
    <property type="entry name" value="Protein kinase-like (PK-like)"/>
    <property type="match status" value="1"/>
</dbReference>
<dbReference type="PROSITE" id="PS50011">
    <property type="entry name" value="PROTEIN_KINASE_DOM"/>
    <property type="match status" value="1"/>
</dbReference>
<dbReference type="Gene3D" id="1.10.510.10">
    <property type="entry name" value="Transferase(Phosphotransferase) domain 1"/>
    <property type="match status" value="1"/>
</dbReference>
<evidence type="ECO:0000256" key="1">
    <source>
        <dbReference type="ARBA" id="ARBA00012513"/>
    </source>
</evidence>
<dbReference type="OrthoDB" id="5979581at2759"/>
<dbReference type="AlphaFoldDB" id="A0A0N4WJF8"/>
<reference evidence="6" key="1">
    <citation type="submission" date="2017-02" db="UniProtKB">
        <authorList>
            <consortium name="WormBaseParasite"/>
        </authorList>
    </citation>
    <scope>IDENTIFICATION</scope>
</reference>
<feature type="domain" description="Protein kinase" evidence="3">
    <location>
        <begin position="1"/>
        <end position="239"/>
    </location>
</feature>
<gene>
    <name evidence="4" type="ORF">HPLM_LOCUS11138</name>
</gene>
<dbReference type="GO" id="GO:0005524">
    <property type="term" value="F:ATP binding"/>
    <property type="evidence" value="ECO:0007669"/>
    <property type="project" value="InterPro"/>
</dbReference>
<reference evidence="4 5" key="2">
    <citation type="submission" date="2018-11" db="EMBL/GenBank/DDBJ databases">
        <authorList>
            <consortium name="Pathogen Informatics"/>
        </authorList>
    </citation>
    <scope>NUCLEOTIDE SEQUENCE [LARGE SCALE GENOMIC DNA]</scope>
    <source>
        <strain evidence="4 5">MHpl1</strain>
    </source>
</reference>
<evidence type="ECO:0000313" key="5">
    <source>
        <dbReference type="Proteomes" id="UP000268014"/>
    </source>
</evidence>
<dbReference type="InterPro" id="IPR011009">
    <property type="entry name" value="Kinase-like_dom_sf"/>
</dbReference>
<keyword evidence="5" id="KW-1185">Reference proteome</keyword>
<dbReference type="Pfam" id="PF00069">
    <property type="entry name" value="Pkinase"/>
    <property type="match status" value="1"/>
</dbReference>
<protein>
    <recommendedName>
        <fullName evidence="1">non-specific serine/threonine protein kinase</fullName>
        <ecNumber evidence="1">2.7.11.1</ecNumber>
    </recommendedName>
</protein>
<dbReference type="PANTHER" id="PTHR11909">
    <property type="entry name" value="CASEIN KINASE-RELATED"/>
    <property type="match status" value="1"/>
</dbReference>
<evidence type="ECO:0000313" key="4">
    <source>
        <dbReference type="EMBL" id="VDO42049.1"/>
    </source>
</evidence>
<dbReference type="EMBL" id="UZAF01017476">
    <property type="protein sequence ID" value="VDO42049.1"/>
    <property type="molecule type" value="Genomic_DNA"/>
</dbReference>
<dbReference type="STRING" id="6290.A0A0N4WJF8"/>
<feature type="compositionally biased region" description="Low complexity" evidence="2">
    <location>
        <begin position="359"/>
        <end position="375"/>
    </location>
</feature>
<evidence type="ECO:0000256" key="2">
    <source>
        <dbReference type="SAM" id="MobiDB-lite"/>
    </source>
</evidence>
<dbReference type="Proteomes" id="UP000268014">
    <property type="component" value="Unassembled WGS sequence"/>
</dbReference>
<sequence>MTMKGGDCDVRDDAMKETLSCPNELMSPKTWSRLAVQCLYSVKLVHDHGYIHRDIKPNNFVMGHRDDYERARLVHILDFGLARSYAALRNGKWVARRARGTAEFRGTLRYCSPNVHEKKEQGRRDDLWSLFYVLIELHCKLPWQSIRDRSKVETMKMNISDKHLVQNFPLAPVKLPPLYSPSHRIQIDYCSVRTQSTERVEGIHRAELRHIVPYLRTLDCYQRPDYRFEGVTCRYHCMHKEQGVVFIFSMFYNGLVALMKRLGTKPSDPYDWETKEQVAKILKHTKPAAWEDAAQFFKSDPINIHSPPLPSAGSNSIKVLPKPSMPRAVTPPREPEPIRPQFERQEPERRNERQDESLRTPSTIVPTRTTTTTTSDEVSAAVSGLVVTENREVTEKSRGTVAE</sequence>
<dbReference type="InterPro" id="IPR000719">
    <property type="entry name" value="Prot_kinase_dom"/>
</dbReference>
<proteinExistence type="predicted"/>